<protein>
    <recommendedName>
        <fullName evidence="5">ATPase V1 complex subunit H C-terminal domain-containing protein</fullName>
    </recommendedName>
</protein>
<organism evidence="6 7">
    <name type="scientific">Anncaliia algerae PRA339</name>
    <dbReference type="NCBI Taxonomy" id="1288291"/>
    <lineage>
        <taxon>Eukaryota</taxon>
        <taxon>Fungi</taxon>
        <taxon>Fungi incertae sedis</taxon>
        <taxon>Microsporidia</taxon>
        <taxon>Tubulinosematoidea</taxon>
        <taxon>Tubulinosematidae</taxon>
        <taxon>Anncaliia</taxon>
    </lineage>
</organism>
<dbReference type="GO" id="GO:0046961">
    <property type="term" value="F:proton-transporting ATPase activity, rotational mechanism"/>
    <property type="evidence" value="ECO:0007669"/>
    <property type="project" value="InterPro"/>
</dbReference>
<keyword evidence="2" id="KW-0813">Transport</keyword>
<dbReference type="VEuPathDB" id="MicrosporidiaDB:H312_00812"/>
<feature type="non-terminal residue" evidence="6">
    <location>
        <position position="1"/>
    </location>
</feature>
<accession>A0A059F3T7</accession>
<dbReference type="InterPro" id="IPR038497">
    <property type="entry name" value="ATPase_V1-cplx_hsu_C_sf"/>
</dbReference>
<keyword evidence="4" id="KW-0406">Ion transport</keyword>
<evidence type="ECO:0000256" key="1">
    <source>
        <dbReference type="ARBA" id="ARBA00008613"/>
    </source>
</evidence>
<reference evidence="7" key="1">
    <citation type="submission" date="2013-02" db="EMBL/GenBank/DDBJ databases">
        <authorList>
            <consortium name="The Broad Institute Genome Sequencing Platform"/>
            <person name="Cuomo C."/>
            <person name="Becnel J."/>
            <person name="Sanscrainte N."/>
            <person name="Walker B."/>
            <person name="Young S.K."/>
            <person name="Zeng Q."/>
            <person name="Gargeya S."/>
            <person name="Fitzgerald M."/>
            <person name="Haas B."/>
            <person name="Abouelleil A."/>
            <person name="Alvarado L."/>
            <person name="Arachchi H.M."/>
            <person name="Berlin A.M."/>
            <person name="Chapman S.B."/>
            <person name="Dewar J."/>
            <person name="Goldberg J."/>
            <person name="Griggs A."/>
            <person name="Gujja S."/>
            <person name="Hansen M."/>
            <person name="Howarth C."/>
            <person name="Imamovic A."/>
            <person name="Larimer J."/>
            <person name="McCowan C."/>
            <person name="Murphy C."/>
            <person name="Neiman D."/>
            <person name="Pearson M."/>
            <person name="Priest M."/>
            <person name="Roberts A."/>
            <person name="Saif S."/>
            <person name="Shea T."/>
            <person name="Sisk P."/>
            <person name="Sykes S."/>
            <person name="Wortman J."/>
            <person name="Nusbaum C."/>
            <person name="Birren B."/>
        </authorList>
    </citation>
    <scope>NUCLEOTIDE SEQUENCE [LARGE SCALE GENOMIC DNA]</scope>
    <source>
        <strain evidence="7">PRA339</strain>
    </source>
</reference>
<evidence type="ECO:0000256" key="3">
    <source>
        <dbReference type="ARBA" id="ARBA00022781"/>
    </source>
</evidence>
<dbReference type="SUPFAM" id="SSF48371">
    <property type="entry name" value="ARM repeat"/>
    <property type="match status" value="1"/>
</dbReference>
<dbReference type="Pfam" id="PF11698">
    <property type="entry name" value="V-ATPase_H_C"/>
    <property type="match status" value="1"/>
</dbReference>
<evidence type="ECO:0000259" key="5">
    <source>
        <dbReference type="Pfam" id="PF11698"/>
    </source>
</evidence>
<dbReference type="InterPro" id="IPR011987">
    <property type="entry name" value="ATPase_V1-cplx_hsu_C"/>
</dbReference>
<dbReference type="HOGENOM" id="CLU_713772_0_0_1"/>
<evidence type="ECO:0000313" key="6">
    <source>
        <dbReference type="EMBL" id="KCZ81772.1"/>
    </source>
</evidence>
<comment type="similarity">
    <text evidence="1">Belongs to the V-ATPase H subunit family.</text>
</comment>
<dbReference type="OrthoDB" id="10263554at2759"/>
<dbReference type="EMBL" id="KK365137">
    <property type="protein sequence ID" value="KCZ81772.1"/>
    <property type="molecule type" value="Genomic_DNA"/>
</dbReference>
<dbReference type="InterPro" id="IPR016024">
    <property type="entry name" value="ARM-type_fold"/>
</dbReference>
<dbReference type="STRING" id="1288291.A0A059F3T7"/>
<reference evidence="6 7" key="2">
    <citation type="submission" date="2014-03" db="EMBL/GenBank/DDBJ databases">
        <title>The Genome Sequence of Anncaliia algerae insect isolate PRA339.</title>
        <authorList>
            <consortium name="The Broad Institute Genome Sequencing Platform"/>
            <consortium name="The Broad Institute Genome Sequencing Center for Infectious Disease"/>
            <person name="Cuomo C."/>
            <person name="Becnel J."/>
            <person name="Sanscrainte N."/>
            <person name="Walker B."/>
            <person name="Young S.K."/>
            <person name="Zeng Q."/>
            <person name="Gargeya S."/>
            <person name="Fitzgerald M."/>
            <person name="Haas B."/>
            <person name="Abouelleil A."/>
            <person name="Alvarado L."/>
            <person name="Arachchi H.M."/>
            <person name="Berlin A.M."/>
            <person name="Chapman S.B."/>
            <person name="Dewar J."/>
            <person name="Goldberg J."/>
            <person name="Griggs A."/>
            <person name="Gujja S."/>
            <person name="Hansen M."/>
            <person name="Howarth C."/>
            <person name="Imamovic A."/>
            <person name="Larimer J."/>
            <person name="McCowan C."/>
            <person name="Murphy C."/>
            <person name="Neiman D."/>
            <person name="Pearson M."/>
            <person name="Priest M."/>
            <person name="Roberts A."/>
            <person name="Saif S."/>
            <person name="Shea T."/>
            <person name="Sisk P."/>
            <person name="Sykes S."/>
            <person name="Wortman J."/>
            <person name="Nusbaum C."/>
            <person name="Birren B."/>
        </authorList>
    </citation>
    <scope>NUCLEOTIDE SEQUENCE [LARGE SCALE GENOMIC DNA]</scope>
    <source>
        <strain evidence="6 7">PRA339</strain>
    </source>
</reference>
<dbReference type="Pfam" id="PF03224">
    <property type="entry name" value="V-ATPase_H_N"/>
    <property type="match status" value="1"/>
</dbReference>
<dbReference type="Gene3D" id="1.25.10.10">
    <property type="entry name" value="Leucine-rich Repeat Variant"/>
    <property type="match status" value="1"/>
</dbReference>
<dbReference type="InterPro" id="IPR011989">
    <property type="entry name" value="ARM-like"/>
</dbReference>
<evidence type="ECO:0000256" key="2">
    <source>
        <dbReference type="ARBA" id="ARBA00022448"/>
    </source>
</evidence>
<dbReference type="Gene3D" id="1.25.40.150">
    <property type="entry name" value="V-type ATPase, subunit H, C-terminal domain"/>
    <property type="match status" value="1"/>
</dbReference>
<gene>
    <name evidence="6" type="ORF">H312_00812</name>
</gene>
<evidence type="ECO:0000256" key="4">
    <source>
        <dbReference type="ARBA" id="ARBA00023065"/>
    </source>
</evidence>
<name>A0A059F3T7_9MICR</name>
<dbReference type="AlphaFoldDB" id="A0A059F3T7"/>
<keyword evidence="3" id="KW-0375">Hydrogen ion transport</keyword>
<proteinExistence type="inferred from homology"/>
<keyword evidence="7" id="KW-1185">Reference proteome</keyword>
<dbReference type="GO" id="GO:0000221">
    <property type="term" value="C:vacuolar proton-transporting V-type ATPase, V1 domain"/>
    <property type="evidence" value="ECO:0007669"/>
    <property type="project" value="InterPro"/>
</dbReference>
<feature type="domain" description="ATPase V1 complex subunit H C-terminal" evidence="5">
    <location>
        <begin position="261"/>
        <end position="373"/>
    </location>
</feature>
<dbReference type="Proteomes" id="UP000030655">
    <property type="component" value="Unassembled WGS sequence"/>
</dbReference>
<evidence type="ECO:0000313" key="7">
    <source>
        <dbReference type="Proteomes" id="UP000030655"/>
    </source>
</evidence>
<dbReference type="InterPro" id="IPR004908">
    <property type="entry name" value="ATPase_V1-cplx_hsu"/>
</dbReference>
<dbReference type="PANTHER" id="PTHR10698:SF0">
    <property type="entry name" value="V-TYPE PROTON ATPASE SUBUNIT H"/>
    <property type="match status" value="1"/>
</dbReference>
<sequence length="374" mass="44708">LERDLENKKPMTDYLCNTKVDTNFVRNIENNPILVRNILEKETKLNISWFLKRFAYKLKEEKYEEYLLRLLEYNDVYIQFKSCEILTYIYERKIPSKEYLVFINKFLINSFCYKELNQILNFIIKIINNLKNDKIKEDYLNDSSFINLVSTYILRRELQYNGLLIIWILSFDNTLEIFDKFNLIEVLPKVISERNKEKVLRVCFGLLSNLYKTDFRYNACITNELLKKIDICLGNTLDIEFIGYLTEVKEKIVLQQSNSYTMQAYFTELFANKLDETKIHYDDHFWEDNCEEISVKKVEIIKMLKSYLESENIKSICIAANDINMMLKVVPGSYFYVEKYKVKDDLFKLCSHENSDVKFYAIQALSSCILAEWK</sequence>
<dbReference type="PANTHER" id="PTHR10698">
    <property type="entry name" value="V-TYPE PROTON ATPASE SUBUNIT H"/>
    <property type="match status" value="1"/>
</dbReference>